<dbReference type="RefSeq" id="WP_226973711.1">
    <property type="nucleotide sequence ID" value="NZ_JAJBNC010000619.1"/>
</dbReference>
<reference evidence="1" key="1">
    <citation type="submission" date="2021-10" db="EMBL/GenBank/DDBJ databases">
        <title>Collection of gut derived symbiotic bacterial strains cultured from healthy donors.</title>
        <authorList>
            <person name="Lin H."/>
            <person name="Littmann E."/>
            <person name="Claire K."/>
            <person name="Pamer E."/>
        </authorList>
    </citation>
    <scope>NUCLEOTIDE SEQUENCE</scope>
    <source>
        <strain evidence="1">MSK.23.4</strain>
    </source>
</reference>
<organism evidence="1 2">
    <name type="scientific">Mediterraneibacter gnavus</name>
    <name type="common">Ruminococcus gnavus</name>
    <dbReference type="NCBI Taxonomy" id="33038"/>
    <lineage>
        <taxon>Bacteria</taxon>
        <taxon>Bacillati</taxon>
        <taxon>Bacillota</taxon>
        <taxon>Clostridia</taxon>
        <taxon>Lachnospirales</taxon>
        <taxon>Lachnospiraceae</taxon>
        <taxon>Mediterraneibacter</taxon>
    </lineage>
</organism>
<evidence type="ECO:0000313" key="1">
    <source>
        <dbReference type="EMBL" id="MCB5496290.1"/>
    </source>
</evidence>
<dbReference type="Proteomes" id="UP001297422">
    <property type="component" value="Unassembled WGS sequence"/>
</dbReference>
<gene>
    <name evidence="1" type="ORF">LIQ10_21670</name>
</gene>
<name>A0AAJ1B1C8_MEDGN</name>
<comment type="caution">
    <text evidence="1">The sequence shown here is derived from an EMBL/GenBank/DDBJ whole genome shotgun (WGS) entry which is preliminary data.</text>
</comment>
<proteinExistence type="predicted"/>
<dbReference type="EMBL" id="JAJBNC010000619">
    <property type="protein sequence ID" value="MCB5496290.1"/>
    <property type="molecule type" value="Genomic_DNA"/>
</dbReference>
<feature type="non-terminal residue" evidence="1">
    <location>
        <position position="1"/>
    </location>
</feature>
<sequence>QTPEGAIEAMAKTVTSIISFLDPQIIVICCFLITNIEELKKEVAKYINKDYTEENDLVEYLREYEKLDQL</sequence>
<feature type="non-terminal residue" evidence="1">
    <location>
        <position position="70"/>
    </location>
</feature>
<evidence type="ECO:0000313" key="2">
    <source>
        <dbReference type="Proteomes" id="UP001297422"/>
    </source>
</evidence>
<protein>
    <submittedName>
        <fullName evidence="1">Uncharacterized protein</fullName>
    </submittedName>
</protein>
<dbReference type="AlphaFoldDB" id="A0AAJ1B1C8"/>
<accession>A0AAJ1B1C8</accession>